<name>A0A8H2XGJ5_9AGAM</name>
<comment type="caution">
    <text evidence="1">The sequence shown here is derived from an EMBL/GenBank/DDBJ whole genome shotgun (WGS) entry which is preliminary data.</text>
</comment>
<dbReference type="EMBL" id="CAJMWX010000714">
    <property type="protein sequence ID" value="CAE6424503.1"/>
    <property type="molecule type" value="Genomic_DNA"/>
</dbReference>
<sequence>MSATQNNSHPEPKFGQDLLVCRHWRNGARTTPTLWGYIYISDPPLIPKCIYTSPDLGVAHCNWTFKWKWERRTLSPKTNSYLDSSKQAERALQALRLIIEYGGTVSRWTSLIIRSKAARPLYDVIGLINLTPTPALRFLSFTWGDDAGCGGEDREIAVGVHVLPFLAYQSSLTRFKLASPFPSLASVSNILSKNSRLETLDMDIETVDLENPRERLDPTALDSLCVSLPQIRELSFKIGHHQICGLQLLKIIDAPNVEDSELQYTIGKGDAMYLRDDSDQTWEIPNYLAKGRVHGYLQSLALPAEGLGCGPIFPWVRKLNVGGTSSYDVLSQPETFAELLSTFIDITHLVAVGQCIDTMSEDLNTHIDLRHITFRTHTERL</sequence>
<protein>
    <submittedName>
        <fullName evidence="1">Uncharacterized protein</fullName>
    </submittedName>
</protein>
<evidence type="ECO:0000313" key="1">
    <source>
        <dbReference type="EMBL" id="CAE6424503.1"/>
    </source>
</evidence>
<evidence type="ECO:0000313" key="2">
    <source>
        <dbReference type="Proteomes" id="UP000663888"/>
    </source>
</evidence>
<gene>
    <name evidence="1" type="ORF">RDB_LOCUS26883</name>
</gene>
<dbReference type="AlphaFoldDB" id="A0A8H2XGJ5"/>
<dbReference type="Proteomes" id="UP000663888">
    <property type="component" value="Unassembled WGS sequence"/>
</dbReference>
<accession>A0A8H2XGJ5</accession>
<reference evidence="1" key="1">
    <citation type="submission" date="2021-01" db="EMBL/GenBank/DDBJ databases">
        <authorList>
            <person name="Kaushik A."/>
        </authorList>
    </citation>
    <scope>NUCLEOTIDE SEQUENCE</scope>
    <source>
        <strain evidence="1">AG4-R118</strain>
    </source>
</reference>
<proteinExistence type="predicted"/>
<organism evidence="1 2">
    <name type="scientific">Rhizoctonia solani</name>
    <dbReference type="NCBI Taxonomy" id="456999"/>
    <lineage>
        <taxon>Eukaryota</taxon>
        <taxon>Fungi</taxon>
        <taxon>Dikarya</taxon>
        <taxon>Basidiomycota</taxon>
        <taxon>Agaricomycotina</taxon>
        <taxon>Agaricomycetes</taxon>
        <taxon>Cantharellales</taxon>
        <taxon>Ceratobasidiaceae</taxon>
        <taxon>Rhizoctonia</taxon>
    </lineage>
</organism>